<dbReference type="Pfam" id="PF07883">
    <property type="entry name" value="Cupin_2"/>
    <property type="match status" value="1"/>
</dbReference>
<evidence type="ECO:0000313" key="4">
    <source>
        <dbReference type="Proteomes" id="UP000027153"/>
    </source>
</evidence>
<evidence type="ECO:0000256" key="1">
    <source>
        <dbReference type="ARBA" id="ARBA00022723"/>
    </source>
</evidence>
<dbReference type="SUPFAM" id="SSF51182">
    <property type="entry name" value="RmlC-like cupins"/>
    <property type="match status" value="1"/>
</dbReference>
<dbReference type="GO" id="GO:0046872">
    <property type="term" value="F:metal ion binding"/>
    <property type="evidence" value="ECO:0007669"/>
    <property type="project" value="UniProtKB-KW"/>
</dbReference>
<organism evidence="3 4">
    <name type="scientific">Candidatus Methanoperedens nitratireducens</name>
    <dbReference type="NCBI Taxonomy" id="1392998"/>
    <lineage>
        <taxon>Archaea</taxon>
        <taxon>Methanobacteriati</taxon>
        <taxon>Methanobacteriota</taxon>
        <taxon>Stenosarchaea group</taxon>
        <taxon>Methanomicrobia</taxon>
        <taxon>Methanosarcinales</taxon>
        <taxon>ANME-2 cluster</taxon>
        <taxon>Candidatus Methanoperedentaceae</taxon>
        <taxon>Candidatus Methanoperedens</taxon>
    </lineage>
</organism>
<keyword evidence="4" id="KW-1185">Reference proteome</keyword>
<dbReference type="AlphaFoldDB" id="A0A062V3S1"/>
<evidence type="ECO:0000259" key="2">
    <source>
        <dbReference type="SMART" id="SM00835"/>
    </source>
</evidence>
<keyword evidence="1" id="KW-0479">Metal-binding</keyword>
<dbReference type="InterPro" id="IPR014710">
    <property type="entry name" value="RmlC-like_jellyroll"/>
</dbReference>
<gene>
    <name evidence="3" type="ORF">ANME2D_03349</name>
</gene>
<dbReference type="InterPro" id="IPR013096">
    <property type="entry name" value="Cupin_2"/>
</dbReference>
<protein>
    <submittedName>
        <fullName evidence="3">Cupin domain-containing protein</fullName>
    </submittedName>
</protein>
<dbReference type="Proteomes" id="UP000027153">
    <property type="component" value="Unassembled WGS sequence"/>
</dbReference>
<dbReference type="InterPro" id="IPR011051">
    <property type="entry name" value="RmlC_Cupin_sf"/>
</dbReference>
<dbReference type="SMART" id="SM00835">
    <property type="entry name" value="Cupin_1"/>
    <property type="match status" value="1"/>
</dbReference>
<dbReference type="PANTHER" id="PTHR35848:SF6">
    <property type="entry name" value="CUPIN TYPE-2 DOMAIN-CONTAINING PROTEIN"/>
    <property type="match status" value="1"/>
</dbReference>
<dbReference type="PANTHER" id="PTHR35848">
    <property type="entry name" value="OXALATE-BINDING PROTEIN"/>
    <property type="match status" value="1"/>
</dbReference>
<dbReference type="InterPro" id="IPR051610">
    <property type="entry name" value="GPI/OXD"/>
</dbReference>
<name>A0A062V3S1_9EURY</name>
<feature type="domain" description="Cupin type-1" evidence="2">
    <location>
        <begin position="10"/>
        <end position="93"/>
    </location>
</feature>
<dbReference type="Gene3D" id="2.60.120.10">
    <property type="entry name" value="Jelly Rolls"/>
    <property type="match status" value="1"/>
</dbReference>
<dbReference type="EMBL" id="JMIY01000008">
    <property type="protein sequence ID" value="KCZ70434.1"/>
    <property type="molecule type" value="Genomic_DNA"/>
</dbReference>
<comment type="caution">
    <text evidence="3">The sequence shown here is derived from an EMBL/GenBank/DDBJ whole genome shotgun (WGS) entry which is preliminary data.</text>
</comment>
<evidence type="ECO:0000313" key="3">
    <source>
        <dbReference type="EMBL" id="KCZ70434.1"/>
    </source>
</evidence>
<proteinExistence type="predicted"/>
<sequence>MYVKQIENGLDLTGIAKSVAAIYDTSLEPGQSIQPHYHPESEEIYYILSGYGIMTIGDEKQEISRGDVVYIPASAPHTLLNTGSVPLRFMTVSAKGDR</sequence>
<reference evidence="3 4" key="1">
    <citation type="journal article" date="2013" name="Nature">
        <title>Anaerobic oxidation of methane coupled to nitrate reduction in a novel archaeal lineage.</title>
        <authorList>
            <person name="Haroon M.F."/>
            <person name="Hu S."/>
            <person name="Shi Y."/>
            <person name="Imelfort M."/>
            <person name="Keller J."/>
            <person name="Hugenholtz P."/>
            <person name="Yuan Z."/>
            <person name="Tyson G.W."/>
        </authorList>
    </citation>
    <scope>NUCLEOTIDE SEQUENCE [LARGE SCALE GENOMIC DNA]</scope>
    <source>
        <strain evidence="3 4">ANME-2d</strain>
    </source>
</reference>
<accession>A0A062V3S1</accession>
<dbReference type="InterPro" id="IPR006045">
    <property type="entry name" value="Cupin_1"/>
</dbReference>